<dbReference type="Gene3D" id="1.20.1020.10">
    <property type="entry name" value="TAZ domain"/>
    <property type="match status" value="1"/>
</dbReference>
<dbReference type="PROSITE" id="PS50134">
    <property type="entry name" value="ZF_TAZ"/>
    <property type="match status" value="1"/>
</dbReference>
<evidence type="ECO:0000313" key="15">
    <source>
        <dbReference type="Proteomes" id="UP001328107"/>
    </source>
</evidence>
<dbReference type="AlphaFoldDB" id="A0AAN5D7E0"/>
<organism evidence="14 15">
    <name type="scientific">Pristionchus mayeri</name>
    <dbReference type="NCBI Taxonomy" id="1317129"/>
    <lineage>
        <taxon>Eukaryota</taxon>
        <taxon>Metazoa</taxon>
        <taxon>Ecdysozoa</taxon>
        <taxon>Nematoda</taxon>
        <taxon>Chromadorea</taxon>
        <taxon>Rhabditida</taxon>
        <taxon>Rhabditina</taxon>
        <taxon>Diplogasteromorpha</taxon>
        <taxon>Diplogasteroidea</taxon>
        <taxon>Neodiplogasteridae</taxon>
        <taxon>Pristionchus</taxon>
    </lineage>
</organism>
<dbReference type="InterPro" id="IPR000197">
    <property type="entry name" value="Znf_TAZ"/>
</dbReference>
<dbReference type="Pfam" id="PF02135">
    <property type="entry name" value="zf-TAZ"/>
    <property type="match status" value="1"/>
</dbReference>
<dbReference type="Proteomes" id="UP001328107">
    <property type="component" value="Unassembled WGS sequence"/>
</dbReference>
<protein>
    <recommendedName>
        <fullName evidence="2">histone acetyltransferase</fullName>
        <ecNumber evidence="2">2.3.1.48</ecNumber>
    </recommendedName>
</protein>
<feature type="zinc finger region" description="TAZ-type" evidence="12">
    <location>
        <begin position="4"/>
        <end position="85"/>
    </location>
</feature>
<evidence type="ECO:0000256" key="2">
    <source>
        <dbReference type="ARBA" id="ARBA00013184"/>
    </source>
</evidence>
<evidence type="ECO:0000259" key="13">
    <source>
        <dbReference type="PROSITE" id="PS50134"/>
    </source>
</evidence>
<keyword evidence="9" id="KW-0804">Transcription</keyword>
<keyword evidence="7" id="KW-0156">Chromatin regulator</keyword>
<comment type="subcellular location">
    <subcellularLocation>
        <location evidence="1">Nucleus</location>
    </subcellularLocation>
</comment>
<keyword evidence="5 12" id="KW-0863">Zinc-finger</keyword>
<name>A0AAN5D7E0_9BILA</name>
<reference evidence="15" key="1">
    <citation type="submission" date="2022-10" db="EMBL/GenBank/DDBJ databases">
        <title>Genome assembly of Pristionchus species.</title>
        <authorList>
            <person name="Yoshida K."/>
            <person name="Sommer R.J."/>
        </authorList>
    </citation>
    <scope>NUCLEOTIDE SEQUENCE [LARGE SCALE GENOMIC DNA]</scope>
    <source>
        <strain evidence="15">RS5460</strain>
    </source>
</reference>
<dbReference type="InterPro" id="IPR013178">
    <property type="entry name" value="Histone_AcTrfase_Rtt109/CBP"/>
</dbReference>
<dbReference type="GO" id="GO:0008270">
    <property type="term" value="F:zinc ion binding"/>
    <property type="evidence" value="ECO:0007669"/>
    <property type="project" value="UniProtKB-KW"/>
</dbReference>
<dbReference type="PANTHER" id="PTHR13808:SF1">
    <property type="entry name" value="HISTONE ACETYLTRANSFERASE"/>
    <property type="match status" value="1"/>
</dbReference>
<gene>
    <name evidence="14" type="ORF">PMAYCL1PPCAC_28371</name>
</gene>
<proteinExistence type="predicted"/>
<dbReference type="InterPro" id="IPR035898">
    <property type="entry name" value="TAZ_dom_sf"/>
</dbReference>
<keyword evidence="15" id="KW-1185">Reference proteome</keyword>
<dbReference type="SMART" id="SM00551">
    <property type="entry name" value="ZnF_TAZ"/>
    <property type="match status" value="1"/>
</dbReference>
<evidence type="ECO:0000256" key="12">
    <source>
        <dbReference type="PROSITE-ProRule" id="PRU00203"/>
    </source>
</evidence>
<dbReference type="GO" id="GO:0005667">
    <property type="term" value="C:transcription regulator complex"/>
    <property type="evidence" value="ECO:0007669"/>
    <property type="project" value="TreeGrafter"/>
</dbReference>
<comment type="caution">
    <text evidence="14">The sequence shown here is derived from an EMBL/GenBank/DDBJ whole genome shotgun (WGS) entry which is preliminary data.</text>
</comment>
<dbReference type="GO" id="GO:0045944">
    <property type="term" value="P:positive regulation of transcription by RNA polymerase II"/>
    <property type="evidence" value="ECO:0007669"/>
    <property type="project" value="TreeGrafter"/>
</dbReference>
<dbReference type="SUPFAM" id="SSF57933">
    <property type="entry name" value="TAZ domain"/>
    <property type="match status" value="1"/>
</dbReference>
<evidence type="ECO:0000256" key="8">
    <source>
        <dbReference type="ARBA" id="ARBA00023015"/>
    </source>
</evidence>
<dbReference type="GO" id="GO:0000123">
    <property type="term" value="C:histone acetyltransferase complex"/>
    <property type="evidence" value="ECO:0007669"/>
    <property type="project" value="TreeGrafter"/>
</dbReference>
<dbReference type="GO" id="GO:0031490">
    <property type="term" value="F:chromatin DNA binding"/>
    <property type="evidence" value="ECO:0007669"/>
    <property type="project" value="TreeGrafter"/>
</dbReference>
<feature type="non-terminal residue" evidence="14">
    <location>
        <position position="92"/>
    </location>
</feature>
<keyword evidence="6 12" id="KW-0862">Zinc</keyword>
<evidence type="ECO:0000256" key="5">
    <source>
        <dbReference type="ARBA" id="ARBA00022771"/>
    </source>
</evidence>
<dbReference type="PANTHER" id="PTHR13808">
    <property type="entry name" value="CBP/P300-RELATED"/>
    <property type="match status" value="1"/>
</dbReference>
<evidence type="ECO:0000256" key="1">
    <source>
        <dbReference type="ARBA" id="ARBA00004123"/>
    </source>
</evidence>
<evidence type="ECO:0000256" key="6">
    <source>
        <dbReference type="ARBA" id="ARBA00022833"/>
    </source>
</evidence>
<evidence type="ECO:0000256" key="7">
    <source>
        <dbReference type="ARBA" id="ARBA00022853"/>
    </source>
</evidence>
<feature type="domain" description="TAZ-type" evidence="13">
    <location>
        <begin position="4"/>
        <end position="85"/>
    </location>
</feature>
<evidence type="ECO:0000256" key="4">
    <source>
        <dbReference type="ARBA" id="ARBA00022723"/>
    </source>
</evidence>
<keyword evidence="4 12" id="KW-0479">Metal-binding</keyword>
<keyword evidence="10" id="KW-0539">Nucleus</keyword>
<dbReference type="EC" id="2.3.1.48" evidence="2"/>
<evidence type="ECO:0000256" key="10">
    <source>
        <dbReference type="ARBA" id="ARBA00023242"/>
    </source>
</evidence>
<evidence type="ECO:0000313" key="14">
    <source>
        <dbReference type="EMBL" id="GMR58176.1"/>
    </source>
</evidence>
<feature type="non-terminal residue" evidence="14">
    <location>
        <position position="1"/>
    </location>
</feature>
<dbReference type="GO" id="GO:0004402">
    <property type="term" value="F:histone acetyltransferase activity"/>
    <property type="evidence" value="ECO:0007669"/>
    <property type="project" value="InterPro"/>
</dbReference>
<evidence type="ECO:0000256" key="3">
    <source>
        <dbReference type="ARBA" id="ARBA00022679"/>
    </source>
</evidence>
<dbReference type="GO" id="GO:0003713">
    <property type="term" value="F:transcription coactivator activity"/>
    <property type="evidence" value="ECO:0007669"/>
    <property type="project" value="TreeGrafter"/>
</dbReference>
<comment type="catalytic activity">
    <reaction evidence="11">
        <text>L-lysyl-[protein] + acetyl-CoA = N(6)-acetyl-L-lysyl-[protein] + CoA + H(+)</text>
        <dbReference type="Rhea" id="RHEA:45948"/>
        <dbReference type="Rhea" id="RHEA-COMP:9752"/>
        <dbReference type="Rhea" id="RHEA-COMP:10731"/>
        <dbReference type="ChEBI" id="CHEBI:15378"/>
        <dbReference type="ChEBI" id="CHEBI:29969"/>
        <dbReference type="ChEBI" id="CHEBI:57287"/>
        <dbReference type="ChEBI" id="CHEBI:57288"/>
        <dbReference type="ChEBI" id="CHEBI:61930"/>
        <dbReference type="EC" id="2.3.1.48"/>
    </reaction>
</comment>
<sequence>PYLDSERRRLIQQQLMLLLQAEKCAQRQMIHCTLPHCSTMKAVLHHMDTCNDGRQCTYDHCASSRQILHHWRNCQRADCVVCTPLRVIRNGG</sequence>
<evidence type="ECO:0000256" key="9">
    <source>
        <dbReference type="ARBA" id="ARBA00023163"/>
    </source>
</evidence>
<keyword evidence="3" id="KW-0808">Transferase</keyword>
<keyword evidence="8" id="KW-0805">Transcription regulation</keyword>
<dbReference type="GO" id="GO:0005634">
    <property type="term" value="C:nucleus"/>
    <property type="evidence" value="ECO:0007669"/>
    <property type="project" value="UniProtKB-SubCell"/>
</dbReference>
<evidence type="ECO:0000256" key="11">
    <source>
        <dbReference type="ARBA" id="ARBA00048017"/>
    </source>
</evidence>
<accession>A0AAN5D7E0</accession>
<dbReference type="EMBL" id="BTRK01000006">
    <property type="protein sequence ID" value="GMR58176.1"/>
    <property type="molecule type" value="Genomic_DNA"/>
</dbReference>